<dbReference type="SUPFAM" id="SSF81606">
    <property type="entry name" value="PP2C-like"/>
    <property type="match status" value="1"/>
</dbReference>
<protein>
    <submittedName>
        <fullName evidence="1">Protein phosphatase PrpC</fullName>
        <ecNumber evidence="1">3.1.3.16</ecNumber>
    </submittedName>
</protein>
<dbReference type="GO" id="GO:0004722">
    <property type="term" value="F:protein serine/threonine phosphatase activity"/>
    <property type="evidence" value="ECO:0007669"/>
    <property type="project" value="UniProtKB-EC"/>
</dbReference>
<comment type="caution">
    <text evidence="1">The sequence shown here is derived from an EMBL/GenBank/DDBJ whole genome shotgun (WGS) entry which is preliminary data.</text>
</comment>
<dbReference type="EMBL" id="VSSQ01105945">
    <property type="protein sequence ID" value="MPN45797.1"/>
    <property type="molecule type" value="Genomic_DNA"/>
</dbReference>
<organism evidence="1">
    <name type="scientific">bioreactor metagenome</name>
    <dbReference type="NCBI Taxonomy" id="1076179"/>
    <lineage>
        <taxon>unclassified sequences</taxon>
        <taxon>metagenomes</taxon>
        <taxon>ecological metagenomes</taxon>
    </lineage>
</organism>
<sequence>MRPAANIISKAVGPQVRIKPEIHTYFRCPNDRYLLCSDGLTSYLSDVEIKHILDRCATPREATNTLVRETLRRGAADNVTVVSIFPQT</sequence>
<accession>A0A645I3B9</accession>
<dbReference type="AlphaFoldDB" id="A0A645I3B9"/>
<evidence type="ECO:0000313" key="1">
    <source>
        <dbReference type="EMBL" id="MPN45797.1"/>
    </source>
</evidence>
<keyword evidence="1" id="KW-0378">Hydrolase</keyword>
<proteinExistence type="predicted"/>
<gene>
    <name evidence="1" type="primary">prpC_21</name>
    <name evidence="1" type="ORF">SDC9_193369</name>
</gene>
<dbReference type="Gene3D" id="3.60.40.10">
    <property type="entry name" value="PPM-type phosphatase domain"/>
    <property type="match status" value="1"/>
</dbReference>
<reference evidence="1" key="1">
    <citation type="submission" date="2019-08" db="EMBL/GenBank/DDBJ databases">
        <authorList>
            <person name="Kucharzyk K."/>
            <person name="Murdoch R.W."/>
            <person name="Higgins S."/>
            <person name="Loffler F."/>
        </authorList>
    </citation>
    <scope>NUCLEOTIDE SEQUENCE</scope>
</reference>
<name>A0A645I3B9_9ZZZZ</name>
<dbReference type="InterPro" id="IPR036457">
    <property type="entry name" value="PPM-type-like_dom_sf"/>
</dbReference>
<dbReference type="EC" id="3.1.3.16" evidence="1"/>